<organism evidence="2 5">
    <name type="scientific">Phytophthora fragariae</name>
    <dbReference type="NCBI Taxonomy" id="53985"/>
    <lineage>
        <taxon>Eukaryota</taxon>
        <taxon>Sar</taxon>
        <taxon>Stramenopiles</taxon>
        <taxon>Oomycota</taxon>
        <taxon>Peronosporomycetes</taxon>
        <taxon>Peronosporales</taxon>
        <taxon>Peronosporaceae</taxon>
        <taxon>Phytophthora</taxon>
    </lineage>
</organism>
<feature type="compositionally biased region" description="Low complexity" evidence="1">
    <location>
        <begin position="564"/>
        <end position="573"/>
    </location>
</feature>
<evidence type="ECO:0000313" key="3">
    <source>
        <dbReference type="EMBL" id="KAE9312595.1"/>
    </source>
</evidence>
<dbReference type="AlphaFoldDB" id="A0A6A3U1L2"/>
<dbReference type="EMBL" id="QXGE01000434">
    <property type="protein sequence ID" value="KAE9312595.1"/>
    <property type="molecule type" value="Genomic_DNA"/>
</dbReference>
<dbReference type="Proteomes" id="UP000440732">
    <property type="component" value="Unassembled WGS sequence"/>
</dbReference>
<sequence>MQSNILDMELQRTLDELCADLFATPALDDCNAILQSLALLAEAFPQAQTLLGRLLSQNDDNQPRYVTTSKLSSLSTNFLYKKETARSTASLFAALANSNVRNQRRIVQSTTGVKLNINHNRRESTNQNESPLTNSAELTAEQVILFTGTSEVKACVVAQINELPGSDDGSPVRPVYGTDEFSAAFCNLDEQHGQLVPCESLANGIGSEGSDLTETVRELLLDMLSFCDSSDQIPLAASNFCRGYSQEDIPFLEPECIQTSPLHVMNARIIMTANLSDQVLQIDCMVNNTEDNLPGSFSARIAQQELVSADNGRLGLLYLSDEALESLLQRCRICTCDNEAHEESDAVYLRLSTREDRGQVCDASDTSDEISQHALQDSIKKSYASTRIPLSGLSTVAKRDLARLNILVLEEKYLGLASVDLTTMTKELAKVVADCNERISYLALARDKELVRSVPEVHRSAAISRCRHCRDLLIQLGKKLALQVKGLDASVSISQEKLSRVTKVVRSSIHDVLAQSETFDPWETPDARVEKLNLDRRLWASGFPDAAYFHDTDKRQRENRKKQQQLSRQLLLQQKKKRSKDEARSKQHRG</sequence>
<protein>
    <submittedName>
        <fullName evidence="2">Uncharacterized protein</fullName>
    </submittedName>
</protein>
<evidence type="ECO:0000313" key="5">
    <source>
        <dbReference type="Proteomes" id="UP000440732"/>
    </source>
</evidence>
<name>A0A6A3U1L2_9STRA</name>
<proteinExistence type="predicted"/>
<comment type="caution">
    <text evidence="2">The sequence shown here is derived from an EMBL/GenBank/DDBJ whole genome shotgun (WGS) entry which is preliminary data.</text>
</comment>
<evidence type="ECO:0000256" key="1">
    <source>
        <dbReference type="SAM" id="MobiDB-lite"/>
    </source>
</evidence>
<dbReference type="EMBL" id="QXGA01000475">
    <property type="protein sequence ID" value="KAE9145375.1"/>
    <property type="molecule type" value="Genomic_DNA"/>
</dbReference>
<accession>A0A6A3U1L2</accession>
<evidence type="ECO:0000313" key="4">
    <source>
        <dbReference type="Proteomes" id="UP000437068"/>
    </source>
</evidence>
<feature type="compositionally biased region" description="Basic and acidic residues" evidence="1">
    <location>
        <begin position="579"/>
        <end position="590"/>
    </location>
</feature>
<evidence type="ECO:0000313" key="2">
    <source>
        <dbReference type="EMBL" id="KAE9145375.1"/>
    </source>
</evidence>
<dbReference type="Proteomes" id="UP000437068">
    <property type="component" value="Unassembled WGS sequence"/>
</dbReference>
<gene>
    <name evidence="3" type="ORF">PF001_g9152</name>
    <name evidence="2" type="ORF">PF006_g9766</name>
</gene>
<reference evidence="4 5" key="1">
    <citation type="submission" date="2018-08" db="EMBL/GenBank/DDBJ databases">
        <title>Genomic investigation of the strawberry pathogen Phytophthora fragariae indicates pathogenicity is determined by transcriptional variation in three key races.</title>
        <authorList>
            <person name="Adams T.M."/>
            <person name="Armitage A.D."/>
            <person name="Sobczyk M.K."/>
            <person name="Bates H.J."/>
            <person name="Dunwell J.M."/>
            <person name="Nellist C.F."/>
            <person name="Harrison R.J."/>
        </authorList>
    </citation>
    <scope>NUCLEOTIDE SEQUENCE [LARGE SCALE GENOMIC DNA]</scope>
    <source>
        <strain evidence="3 4">A4</strain>
        <strain evidence="2 5">NOV-5</strain>
    </source>
</reference>
<feature type="region of interest" description="Disordered" evidence="1">
    <location>
        <begin position="550"/>
        <end position="590"/>
    </location>
</feature>